<protein>
    <submittedName>
        <fullName evidence="3">Uncharacterized protein</fullName>
    </submittedName>
</protein>
<evidence type="ECO:0000313" key="3">
    <source>
        <dbReference type="EMBL" id="KEQ17512.1"/>
    </source>
</evidence>
<evidence type="ECO:0000256" key="2">
    <source>
        <dbReference type="SAM" id="Phobius"/>
    </source>
</evidence>
<feature type="compositionally biased region" description="Acidic residues" evidence="1">
    <location>
        <begin position="111"/>
        <end position="120"/>
    </location>
</feature>
<dbReference type="RefSeq" id="WP_034837868.1">
    <property type="nucleotide sequence ID" value="NZ_JOKH01000003.1"/>
</dbReference>
<feature type="region of interest" description="Disordered" evidence="1">
    <location>
        <begin position="64"/>
        <end position="120"/>
    </location>
</feature>
<evidence type="ECO:0000256" key="1">
    <source>
        <dbReference type="SAM" id="MobiDB-lite"/>
    </source>
</evidence>
<evidence type="ECO:0000313" key="4">
    <source>
        <dbReference type="Proteomes" id="UP000028073"/>
    </source>
</evidence>
<dbReference type="OrthoDB" id="6187138at2"/>
<comment type="caution">
    <text evidence="3">The sequence shown here is derived from an EMBL/GenBank/DDBJ whole genome shotgun (WGS) entry which is preliminary data.</text>
</comment>
<proteinExistence type="predicted"/>
<feature type="transmembrane region" description="Helical" evidence="2">
    <location>
        <begin position="979"/>
        <end position="1003"/>
    </location>
</feature>
<dbReference type="EMBL" id="JOKH01000003">
    <property type="protein sequence ID" value="KEQ17512.1"/>
    <property type="molecule type" value="Genomic_DNA"/>
</dbReference>
<keyword evidence="2" id="KW-1133">Transmembrane helix</keyword>
<keyword evidence="2" id="KW-0812">Transmembrane</keyword>
<accession>A0A081NGD9</accession>
<reference evidence="3 4" key="1">
    <citation type="submission" date="2014-06" db="EMBL/GenBank/DDBJ databases">
        <title>Whole Genome Sequences of Three Symbiotic Endozoicomonas Bacteria.</title>
        <authorList>
            <person name="Neave M.J."/>
            <person name="Apprill A."/>
            <person name="Voolstra C.R."/>
        </authorList>
    </citation>
    <scope>NUCLEOTIDE SEQUENCE [LARGE SCALE GENOMIC DNA]</scope>
    <source>
        <strain evidence="3 4">DSM 25634</strain>
    </source>
</reference>
<organism evidence="3 4">
    <name type="scientific">Endozoicomonas numazuensis</name>
    <dbReference type="NCBI Taxonomy" id="1137799"/>
    <lineage>
        <taxon>Bacteria</taxon>
        <taxon>Pseudomonadati</taxon>
        <taxon>Pseudomonadota</taxon>
        <taxon>Gammaproteobacteria</taxon>
        <taxon>Oceanospirillales</taxon>
        <taxon>Endozoicomonadaceae</taxon>
        <taxon>Endozoicomonas</taxon>
    </lineage>
</organism>
<feature type="compositionally biased region" description="Polar residues" evidence="1">
    <location>
        <begin position="98"/>
        <end position="110"/>
    </location>
</feature>
<keyword evidence="4" id="KW-1185">Reference proteome</keyword>
<keyword evidence="2" id="KW-0472">Membrane</keyword>
<dbReference type="Proteomes" id="UP000028073">
    <property type="component" value="Unassembled WGS sequence"/>
</dbReference>
<name>A0A081NGD9_9GAMM</name>
<gene>
    <name evidence="3" type="ORF">GZ78_17300</name>
</gene>
<sequence length="1367" mass="152990">MLDALIGSLPAGTSCTGNPHISLKSLQTPIGFARTYLSSQKAEPDSIPFKKDLSEHSVTRSMPTIRLGNHTPSVHSESEYPSEVSSAECPEESLAFHSLSSTTESIPVTETESDDDEKYEEAEDNPLWIQEHDRRLAQAATHHPSISKDHWTFSNHQRETLIKEYPDLLNAFRQEGMSNDIISMMHPYGILELILEECPESGFALLKERLLALATDVEKNWWGFTSSKPEAKKKLEALVHLLEAHQYEALLEGLLEFETTHGKAPFYHVLHECFVHNTSTDPFKPESAGTYPVAESLAQSIQLKKMTSQQALEELYLPPPRDWNNRSLLAETLTSRTPQIVHDLLLDRCSSDIKAARKKMRSGQWQSRQQLQLLSNRLNFIAVMPCTPENLTEFIQNPAHQEVREHLEIECRKLYFKQRYQHLMNTELSERSIDELNDIEQQVDYMLALKGHQELPSGFSAEMLKQLAHFSHALQLVRFMKLEQEEPLIERTFMLTPPSTRHLMEVLNAGREDTEMKLYTAIDQYRDHLKAYHKKPSYSSIVAYQQKHHDLRLAQEEQVMAETRVLIEYPESVPVMSPDTYQGNMRLLRAMDQALQETAPVRPVNSGKEAVMAVGYQVIWPGRQPLNDKLTELQHLKDLKTVGYSFKEELLNTCTAIPGSANGIWSRVSSIVQPAASQVQDWYSGKSSAWSILTGIHGSYAELEKQAAETLSGVLAIAERNPRLFRRLVGDSAQTIEQLKILVGTGNAGLVSQLQARLSAESAASYFAGDEAVIEEFNFSDNPQKAALLKQFQFLLNVSDLALKGSVALNFFSDLSNHTAGSRLGNVIGLTAGTLIAGPAGGAVGWTVGGLVGAIATATTHATGAIAIREGVNQLDGRAVRALNMLINYGPAFAYASSPMDELALIARGVAKKEGLTRNVFNVCFNPIRFRYNRLTEAIRAYNDKETGAFGRLAVEGAKSLIILGGSVAAGFLVAGSTFYGGLLAVALLPIASSSLAFIATTLTASNMISRLINYLDHTETLIHSAKDVYHYYQMLLPEGTDERARIEAHCMESSRRMMAKMTAQSPFKQYLRETITAEVANTYWDQWSQWRPSEEDKHLVDTVNTGVEKEVSECDESRKGLAKEILKHQKALMIFKRYKSRSDSLSKNQTLFKTFTSELTKIGITPPELQRGIGYYIQDQLLEIPLAITRHCGTPNPGTTQSAIEKTLENTLRQTIRGHYLLRLAALGRPVKRVLNDDNTFTLEPLEREDLVAVKNRVMTQLHNSLEHDISSAGLERLHLAVQTAGKNMEDNLGNHRAVSIDQVSSAFANQLEQQGRDMAEVERLRISRFQQQLKENPDFQNMTEEERALIVDQAVITLPGIEEEE</sequence>